<evidence type="ECO:0000313" key="3">
    <source>
        <dbReference type="Proteomes" id="UP000276133"/>
    </source>
</evidence>
<sequence length="92" mass="11009">MNFKLETKSTKFAKYIYRFFIIGYYDLKFKLILINMIIKRCIIIKFNDEKMFISLNDVTRGVLISNTDQTSRRVYPRFNGELTSGCNRNNDF</sequence>
<keyword evidence="1" id="KW-0812">Transmembrane</keyword>
<evidence type="ECO:0000313" key="2">
    <source>
        <dbReference type="EMBL" id="RNA01359.1"/>
    </source>
</evidence>
<keyword evidence="3" id="KW-1185">Reference proteome</keyword>
<keyword evidence="1" id="KW-0472">Membrane</keyword>
<feature type="transmembrane region" description="Helical" evidence="1">
    <location>
        <begin position="15"/>
        <end position="38"/>
    </location>
</feature>
<proteinExistence type="predicted"/>
<dbReference type="AlphaFoldDB" id="A0A3M7PR14"/>
<reference evidence="2 3" key="1">
    <citation type="journal article" date="2018" name="Sci. Rep.">
        <title>Genomic signatures of local adaptation to the degree of environmental predictability in rotifers.</title>
        <authorList>
            <person name="Franch-Gras L."/>
            <person name="Hahn C."/>
            <person name="Garcia-Roger E.M."/>
            <person name="Carmona M.J."/>
            <person name="Serra M."/>
            <person name="Gomez A."/>
        </authorList>
    </citation>
    <scope>NUCLEOTIDE SEQUENCE [LARGE SCALE GENOMIC DNA]</scope>
    <source>
        <strain evidence="2">HYR1</strain>
    </source>
</reference>
<gene>
    <name evidence="2" type="ORF">BpHYR1_035385</name>
</gene>
<name>A0A3M7PR14_BRAPC</name>
<comment type="caution">
    <text evidence="2">The sequence shown here is derived from an EMBL/GenBank/DDBJ whole genome shotgun (WGS) entry which is preliminary data.</text>
</comment>
<accession>A0A3M7PR14</accession>
<organism evidence="2 3">
    <name type="scientific">Brachionus plicatilis</name>
    <name type="common">Marine rotifer</name>
    <name type="synonym">Brachionus muelleri</name>
    <dbReference type="NCBI Taxonomy" id="10195"/>
    <lineage>
        <taxon>Eukaryota</taxon>
        <taxon>Metazoa</taxon>
        <taxon>Spiralia</taxon>
        <taxon>Gnathifera</taxon>
        <taxon>Rotifera</taxon>
        <taxon>Eurotatoria</taxon>
        <taxon>Monogononta</taxon>
        <taxon>Pseudotrocha</taxon>
        <taxon>Ploima</taxon>
        <taxon>Brachionidae</taxon>
        <taxon>Brachionus</taxon>
    </lineage>
</organism>
<evidence type="ECO:0000256" key="1">
    <source>
        <dbReference type="SAM" id="Phobius"/>
    </source>
</evidence>
<dbReference type="EMBL" id="REGN01009360">
    <property type="protein sequence ID" value="RNA01359.1"/>
    <property type="molecule type" value="Genomic_DNA"/>
</dbReference>
<protein>
    <submittedName>
        <fullName evidence="2">Uncharacterized protein</fullName>
    </submittedName>
</protein>
<keyword evidence="1" id="KW-1133">Transmembrane helix</keyword>
<dbReference type="Proteomes" id="UP000276133">
    <property type="component" value="Unassembled WGS sequence"/>
</dbReference>